<dbReference type="EMBL" id="SJZF01000001">
    <property type="protein sequence ID" value="TFU27643.1"/>
    <property type="molecule type" value="Genomic_DNA"/>
</dbReference>
<dbReference type="Pfam" id="PF18690">
    <property type="entry name" value="DUF5639"/>
    <property type="match status" value="1"/>
</dbReference>
<dbReference type="GO" id="GO:0071949">
    <property type="term" value="F:FAD binding"/>
    <property type="evidence" value="ECO:0007669"/>
    <property type="project" value="InterPro"/>
</dbReference>
<sequence length="219" mass="23548">MELHAADQYLVTPAEAGLLEVYARLSGTGLFPPFPPVELPGGVGGLVARGGFAQAFFFPAEVLGLTFKTPKGRVVRAGGVVVKNVQGYDLVRPFVGSFGLLGEALEVVFRLRPGRASAFLRRPFSGEFPAISPAPRFLFALEEGGAGWLYAYHFGHEKEVARFQEAFGGEEAGPMDLRPLFPQGMGVGEGPLKDLRFSWADGGRAPEPPEAFRRLAEAL</sequence>
<feature type="domain" description="FAD-binding PCMH-type" evidence="1">
    <location>
        <begin position="1"/>
        <end position="114"/>
    </location>
</feature>
<reference evidence="2 3" key="1">
    <citation type="submission" date="2019-03" db="EMBL/GenBank/DDBJ databases">
        <title>Thermus tengchongensis species for the arsenic transformation mechanism.</title>
        <authorList>
            <person name="Yuan G.C."/>
        </authorList>
    </citation>
    <scope>NUCLEOTIDE SEQUENCE [LARGE SCALE GENOMIC DNA]</scope>
    <source>
        <strain evidence="2 3">15W</strain>
    </source>
</reference>
<dbReference type="Gene3D" id="3.30.70.2560">
    <property type="match status" value="1"/>
</dbReference>
<accession>A0A4Y9FGH0</accession>
<dbReference type="InterPro" id="IPR036318">
    <property type="entry name" value="FAD-bd_PCMH-like_sf"/>
</dbReference>
<evidence type="ECO:0000259" key="1">
    <source>
        <dbReference type="PROSITE" id="PS51387"/>
    </source>
</evidence>
<comment type="caution">
    <text evidence="2">The sequence shown here is derived from an EMBL/GenBank/DDBJ whole genome shotgun (WGS) entry which is preliminary data.</text>
</comment>
<name>A0A4Y9FGH0_9DEIN</name>
<organism evidence="2 3">
    <name type="scientific">Thermus tengchongensis</name>
    <dbReference type="NCBI Taxonomy" id="1214928"/>
    <lineage>
        <taxon>Bacteria</taxon>
        <taxon>Thermotogati</taxon>
        <taxon>Deinococcota</taxon>
        <taxon>Deinococci</taxon>
        <taxon>Thermales</taxon>
        <taxon>Thermaceae</taxon>
        <taxon>Thermus</taxon>
    </lineage>
</organism>
<proteinExistence type="predicted"/>
<dbReference type="AlphaFoldDB" id="A0A4Y9FGH0"/>
<dbReference type="InterPro" id="IPR040948">
    <property type="entry name" value="DUF5639"/>
</dbReference>
<dbReference type="RefSeq" id="WP_135259235.1">
    <property type="nucleotide sequence ID" value="NZ_SJZF01000001.1"/>
</dbReference>
<dbReference type="Gene3D" id="3.30.465.10">
    <property type="match status" value="1"/>
</dbReference>
<dbReference type="InterPro" id="IPR016169">
    <property type="entry name" value="FAD-bd_PCMH_sub2"/>
</dbReference>
<dbReference type="PROSITE" id="PS51387">
    <property type="entry name" value="FAD_PCMH"/>
    <property type="match status" value="1"/>
</dbReference>
<dbReference type="SUPFAM" id="SSF56176">
    <property type="entry name" value="FAD-binding/transporter-associated domain-like"/>
    <property type="match status" value="1"/>
</dbReference>
<dbReference type="InterPro" id="IPR016166">
    <property type="entry name" value="FAD-bd_PCMH"/>
</dbReference>
<protein>
    <submittedName>
        <fullName evidence="2">FAD-binding oxidoreductase</fullName>
    </submittedName>
</protein>
<dbReference type="Proteomes" id="UP000297668">
    <property type="component" value="Unassembled WGS sequence"/>
</dbReference>
<evidence type="ECO:0000313" key="3">
    <source>
        <dbReference type="Proteomes" id="UP000297668"/>
    </source>
</evidence>
<evidence type="ECO:0000313" key="2">
    <source>
        <dbReference type="EMBL" id="TFU27643.1"/>
    </source>
</evidence>
<gene>
    <name evidence="2" type="ORF">E0687_00200</name>
</gene>